<dbReference type="Pfam" id="PF00753">
    <property type="entry name" value="Lactamase_B"/>
    <property type="match status" value="1"/>
</dbReference>
<evidence type="ECO:0000313" key="8">
    <source>
        <dbReference type="EMBL" id="MCP2371737.1"/>
    </source>
</evidence>
<evidence type="ECO:0000256" key="2">
    <source>
        <dbReference type="ARBA" id="ARBA00022475"/>
    </source>
</evidence>
<dbReference type="InterPro" id="IPR036866">
    <property type="entry name" value="RibonucZ/Hydroxyglut_hydro"/>
</dbReference>
<feature type="transmembrane region" description="Helical" evidence="6">
    <location>
        <begin position="347"/>
        <end position="365"/>
    </location>
</feature>
<feature type="transmembrane region" description="Helical" evidence="6">
    <location>
        <begin position="409"/>
        <end position="433"/>
    </location>
</feature>
<dbReference type="RefSeq" id="WP_156998084.1">
    <property type="nucleotide sequence ID" value="NZ_JAMZDY010000001.1"/>
</dbReference>
<dbReference type="Proteomes" id="UP001139722">
    <property type="component" value="Unassembled WGS sequence"/>
</dbReference>
<evidence type="ECO:0000313" key="9">
    <source>
        <dbReference type="Proteomes" id="UP001139722"/>
    </source>
</evidence>
<dbReference type="InterPro" id="IPR004477">
    <property type="entry name" value="ComEC_N"/>
</dbReference>
<dbReference type="EMBL" id="JAMZDY010000001">
    <property type="protein sequence ID" value="MCP2371737.1"/>
    <property type="molecule type" value="Genomic_DNA"/>
</dbReference>
<accession>A0A9X2GZX5</accession>
<reference evidence="8" key="1">
    <citation type="submission" date="2022-06" db="EMBL/GenBank/DDBJ databases">
        <title>Sequencing the genomes of 1000 actinobacteria strains.</title>
        <authorList>
            <person name="Klenk H.-P."/>
        </authorList>
    </citation>
    <scope>NUCLEOTIDE SEQUENCE</scope>
    <source>
        <strain evidence="8">DSM 22016</strain>
    </source>
</reference>
<dbReference type="Gene3D" id="3.60.15.10">
    <property type="entry name" value="Ribonuclease Z/Hydroxyacylglutathione hydrolase-like"/>
    <property type="match status" value="1"/>
</dbReference>
<feature type="transmembrane region" description="Helical" evidence="6">
    <location>
        <begin position="32"/>
        <end position="53"/>
    </location>
</feature>
<feature type="transmembrane region" description="Helical" evidence="6">
    <location>
        <begin position="502"/>
        <end position="523"/>
    </location>
</feature>
<organism evidence="8 9">
    <name type="scientific">Agromyces terreus</name>
    <dbReference type="NCBI Taxonomy" id="424795"/>
    <lineage>
        <taxon>Bacteria</taxon>
        <taxon>Bacillati</taxon>
        <taxon>Actinomycetota</taxon>
        <taxon>Actinomycetes</taxon>
        <taxon>Micrococcales</taxon>
        <taxon>Microbacteriaceae</taxon>
        <taxon>Agromyces</taxon>
    </lineage>
</organism>
<feature type="transmembrane region" description="Helical" evidence="6">
    <location>
        <begin position="377"/>
        <end position="397"/>
    </location>
</feature>
<dbReference type="SMART" id="SM00849">
    <property type="entry name" value="Lactamase_B"/>
    <property type="match status" value="1"/>
</dbReference>
<keyword evidence="2" id="KW-1003">Cell membrane</keyword>
<feature type="transmembrane region" description="Helical" evidence="6">
    <location>
        <begin position="305"/>
        <end position="335"/>
    </location>
</feature>
<name>A0A9X2GZX5_9MICO</name>
<feature type="transmembrane region" description="Helical" evidence="6">
    <location>
        <begin position="60"/>
        <end position="87"/>
    </location>
</feature>
<evidence type="ECO:0000256" key="3">
    <source>
        <dbReference type="ARBA" id="ARBA00022692"/>
    </source>
</evidence>
<evidence type="ECO:0000256" key="1">
    <source>
        <dbReference type="ARBA" id="ARBA00004651"/>
    </source>
</evidence>
<dbReference type="Pfam" id="PF03772">
    <property type="entry name" value="Competence"/>
    <property type="match status" value="1"/>
</dbReference>
<feature type="transmembrane region" description="Helical" evidence="6">
    <location>
        <begin position="473"/>
        <end position="490"/>
    </location>
</feature>
<dbReference type="SUPFAM" id="SSF56281">
    <property type="entry name" value="Metallo-hydrolase/oxidoreductase"/>
    <property type="match status" value="1"/>
</dbReference>
<sequence length="782" mass="78601">MRDLRLLAPACAAWAAAWIAVAGPDLGAGPALVPGVIWGAASVILVILGVLVLRSGRRRSLVAIAATLLVVLAAAALVSTAAAVALANRTASPLAAIASDRGAAEVVLEVTSPPRPMQAAVWEDETPRIRVDGTVVAVDGRTSSPVPVTVGLAASEGVEWGARIAFRARAQPLPAAEPNAFRLTGPAEVEILAAPPLWLSWAGDLRRGFNVAAARLGGDGGALVPGLAIGDTSAVGPALDAAMKTSSLSHLTAVSGANCAIVTAAAFGLAALCGLGRGARVALALTALAGFVVLVTPQASVIRAAVMAVVILIGLALARGGGGVSALSLAVVVLLAQNPWLARDYGFALSAAATAGLLLLAAPLARRLSDVMPTSLAVVLAVPIAAQLACQPVLVLLDPSIALYGVPANLLAAPAAPVGTVVGMIGCLVLPVLPSVGYALMQVAWVPATWIALLAHGASALPAARLAWPADAVGALLLVVATAAGLWLALARAGPGPARRLVAGLLVLLVAVPLGVAVGPGLVARAQHPPDWDVADCDVGQGDAVLVRSEGATALIDTGPDPEALTRCLTLLGVERIDLLVLTHWDADHVGGSDAVLGLVDTVIHGPPDGHRSAKVLDALDASGVDSVEVTSGMRGTLGESRWRVLWPPTGAQPGNDASVVLQLDGASGRAIFLGDLGEQAQARMSASAEPGPVDLVKVAHHGSADQSARLYERLHATVGIIGVGADNGYGHPAGDLLDLLDRVGTAVVRSDRTGTSLLTADGSGGYRLWVERGSGDVAPRP</sequence>
<comment type="caution">
    <text evidence="8">The sequence shown here is derived from an EMBL/GenBank/DDBJ whole genome shotgun (WGS) entry which is preliminary data.</text>
</comment>
<feature type="domain" description="Metallo-beta-lactamase" evidence="7">
    <location>
        <begin position="541"/>
        <end position="727"/>
    </location>
</feature>
<dbReference type="NCBIfam" id="TIGR00360">
    <property type="entry name" value="ComEC_N-term"/>
    <property type="match status" value="1"/>
</dbReference>
<protein>
    <submittedName>
        <fullName evidence="8">Competence protein ComEC</fullName>
    </submittedName>
</protein>
<evidence type="ECO:0000256" key="4">
    <source>
        <dbReference type="ARBA" id="ARBA00022989"/>
    </source>
</evidence>
<feature type="transmembrane region" description="Helical" evidence="6">
    <location>
        <begin position="281"/>
        <end position="299"/>
    </location>
</feature>
<evidence type="ECO:0000259" key="7">
    <source>
        <dbReference type="SMART" id="SM00849"/>
    </source>
</evidence>
<dbReference type="InterPro" id="IPR001279">
    <property type="entry name" value="Metallo-B-lactamas"/>
</dbReference>
<dbReference type="OrthoDB" id="7177610at2"/>
<keyword evidence="5 6" id="KW-0472">Membrane</keyword>
<dbReference type="PANTHER" id="PTHR30619:SF1">
    <property type="entry name" value="RECOMBINATION PROTEIN 2"/>
    <property type="match status" value="1"/>
</dbReference>
<evidence type="ECO:0000256" key="5">
    <source>
        <dbReference type="ARBA" id="ARBA00023136"/>
    </source>
</evidence>
<dbReference type="PANTHER" id="PTHR30619">
    <property type="entry name" value="DNA INTERNALIZATION/COMPETENCE PROTEIN COMEC/REC2"/>
    <property type="match status" value="1"/>
</dbReference>
<comment type="subcellular location">
    <subcellularLocation>
        <location evidence="1">Cell membrane</location>
        <topology evidence="1">Multi-pass membrane protein</topology>
    </subcellularLocation>
</comment>
<dbReference type="InterPro" id="IPR035681">
    <property type="entry name" value="ComA-like_MBL"/>
</dbReference>
<keyword evidence="3 6" id="KW-0812">Transmembrane</keyword>
<gene>
    <name evidence="8" type="ORF">BJ978_002413</name>
</gene>
<proteinExistence type="predicted"/>
<dbReference type="GO" id="GO:0005886">
    <property type="term" value="C:plasma membrane"/>
    <property type="evidence" value="ECO:0007669"/>
    <property type="project" value="UniProtKB-SubCell"/>
</dbReference>
<keyword evidence="4 6" id="KW-1133">Transmembrane helix</keyword>
<feature type="transmembrane region" description="Helical" evidence="6">
    <location>
        <begin position="253"/>
        <end position="274"/>
    </location>
</feature>
<keyword evidence="9" id="KW-1185">Reference proteome</keyword>
<dbReference type="AlphaFoldDB" id="A0A9X2GZX5"/>
<dbReference type="InterPro" id="IPR052159">
    <property type="entry name" value="Competence_DNA_uptake"/>
</dbReference>
<evidence type="ECO:0000256" key="6">
    <source>
        <dbReference type="SAM" id="Phobius"/>
    </source>
</evidence>
<dbReference type="CDD" id="cd07731">
    <property type="entry name" value="ComA-like_MBL-fold"/>
    <property type="match status" value="1"/>
</dbReference>